<sequence>MEIYSSDSLYGSGLEQHYKDEVQRLRERGGRPNRRLFCYVDEDAFVNLDETSPWRVQPPHKPCHYIYFRDSQGYCTCDKHNLSQNAHYGRPGSGYIIDINGQILVKPDFNGGHLGYRIETQTESRAVVDDSMNILTDCKKFDFVIYIFFSDQKEQEIKSFNELYNRHALYLQSQIGQEFESVIEPGVLRLDLFGEIVSAKGFEYDGLYVHFFLESPSEWTFEGSPIMSGVTHTCNVKAYGEDDVAHFCFPFEYSLVYDARHSPDAFVKWPLLFVEVMSLDSWERHRTEGYGYTVIPNKAGSHEIVINTWRPIGNGPVPELRRFFIGGSPELEDPTYPQQPVATEEKVLSKFYFRTATSGSVTIRLNVVQQCQAFMESKKSKKHARTLLDRLGGTRALDSLGQVMDAFQRARKRMISARETLPTIK</sequence>
<evidence type="ECO:0000313" key="6">
    <source>
        <dbReference type="EMBL" id="EDO39397.1"/>
    </source>
</evidence>
<dbReference type="GO" id="GO:0036038">
    <property type="term" value="C:MKS complex"/>
    <property type="evidence" value="ECO:0000318"/>
    <property type="project" value="GO_Central"/>
</dbReference>
<dbReference type="InParanoid" id="A7SA52"/>
<evidence type="ECO:0008006" key="8">
    <source>
        <dbReference type="Google" id="ProtNLM"/>
    </source>
</evidence>
<organism evidence="6 7">
    <name type="scientific">Nematostella vectensis</name>
    <name type="common">Starlet sea anemone</name>
    <dbReference type="NCBI Taxonomy" id="45351"/>
    <lineage>
        <taxon>Eukaryota</taxon>
        <taxon>Metazoa</taxon>
        <taxon>Cnidaria</taxon>
        <taxon>Anthozoa</taxon>
        <taxon>Hexacorallia</taxon>
        <taxon>Actiniaria</taxon>
        <taxon>Edwardsiidae</taxon>
        <taxon>Nematostella</taxon>
    </lineage>
</organism>
<dbReference type="Proteomes" id="UP000001593">
    <property type="component" value="Unassembled WGS sequence"/>
</dbReference>
<dbReference type="PhylomeDB" id="A7SA52"/>
<evidence type="ECO:0000256" key="2">
    <source>
        <dbReference type="ARBA" id="ARBA00022490"/>
    </source>
</evidence>
<dbReference type="eggNOG" id="KOG4446">
    <property type="taxonomic scope" value="Eukaryota"/>
</dbReference>
<evidence type="ECO:0000256" key="5">
    <source>
        <dbReference type="ARBA" id="ARBA00023273"/>
    </source>
</evidence>
<dbReference type="PANTHER" id="PTHR12968:SF4">
    <property type="entry name" value="TECTONIC-LIKE COMPLEX MEMBER MKS1"/>
    <property type="match status" value="1"/>
</dbReference>
<keyword evidence="7" id="KW-1185">Reference proteome</keyword>
<dbReference type="PANTHER" id="PTHR12968">
    <property type="entry name" value="B9 DOMAIN-CONTAINING"/>
    <property type="match status" value="1"/>
</dbReference>
<comment type="subcellular location">
    <subcellularLocation>
        <location evidence="1">Cytoplasm</location>
        <location evidence="1">Cytoskeleton</location>
        <location evidence="1">Cilium basal body</location>
    </subcellularLocation>
</comment>
<reference evidence="6 7" key="1">
    <citation type="journal article" date="2007" name="Science">
        <title>Sea anemone genome reveals ancestral eumetazoan gene repertoire and genomic organization.</title>
        <authorList>
            <person name="Putnam N.H."/>
            <person name="Srivastava M."/>
            <person name="Hellsten U."/>
            <person name="Dirks B."/>
            <person name="Chapman J."/>
            <person name="Salamov A."/>
            <person name="Terry A."/>
            <person name="Shapiro H."/>
            <person name="Lindquist E."/>
            <person name="Kapitonov V.V."/>
            <person name="Jurka J."/>
            <person name="Genikhovich G."/>
            <person name="Grigoriev I.V."/>
            <person name="Lucas S.M."/>
            <person name="Steele R.E."/>
            <person name="Finnerty J.R."/>
            <person name="Technau U."/>
            <person name="Martindale M.Q."/>
            <person name="Rokhsar D.S."/>
        </authorList>
    </citation>
    <scope>NUCLEOTIDE SEQUENCE [LARGE SCALE GENOMIC DNA]</scope>
    <source>
        <strain evidence="7">CH2 X CH6</strain>
    </source>
</reference>
<dbReference type="EMBL" id="DS469607">
    <property type="protein sequence ID" value="EDO39397.1"/>
    <property type="molecule type" value="Genomic_DNA"/>
</dbReference>
<keyword evidence="4" id="KW-0206">Cytoskeleton</keyword>
<evidence type="ECO:0000256" key="1">
    <source>
        <dbReference type="ARBA" id="ARBA00004120"/>
    </source>
</evidence>
<dbReference type="GO" id="GO:0060271">
    <property type="term" value="P:cilium assembly"/>
    <property type="evidence" value="ECO:0000318"/>
    <property type="project" value="GO_Central"/>
</dbReference>
<name>A7SA52_NEMVE</name>
<protein>
    <recommendedName>
        <fullName evidence="8">Meckel syndrome type 1 protein homolog</fullName>
    </recommendedName>
</protein>
<accession>A7SA52</accession>
<keyword evidence="5" id="KW-0966">Cell projection</keyword>
<keyword evidence="3" id="KW-0970">Cilium biogenesis/degradation</keyword>
<evidence type="ECO:0000256" key="3">
    <source>
        <dbReference type="ARBA" id="ARBA00022794"/>
    </source>
</evidence>
<keyword evidence="2" id="KW-0963">Cytoplasm</keyword>
<dbReference type="OMA" id="EIVINTW"/>
<dbReference type="HOGENOM" id="CLU_026711_0_1_1"/>
<dbReference type="InterPro" id="IPR010796">
    <property type="entry name" value="C2_B9-type_dom"/>
</dbReference>
<dbReference type="STRING" id="45351.A7SA52"/>
<evidence type="ECO:0000313" key="7">
    <source>
        <dbReference type="Proteomes" id="UP000001593"/>
    </source>
</evidence>
<dbReference type="Pfam" id="PF07162">
    <property type="entry name" value="B9-C2"/>
    <property type="match status" value="1"/>
</dbReference>
<evidence type="ECO:0000256" key="4">
    <source>
        <dbReference type="ARBA" id="ARBA00023212"/>
    </source>
</evidence>
<proteinExistence type="predicted"/>
<dbReference type="AlphaFoldDB" id="A7SA52"/>
<dbReference type="PROSITE" id="PS51381">
    <property type="entry name" value="C2_B9"/>
    <property type="match status" value="1"/>
</dbReference>
<dbReference type="FunCoup" id="A7SA52">
    <property type="interactions" value="63"/>
</dbReference>
<gene>
    <name evidence="6" type="ORF">NEMVEDRAFT_v1g209121</name>
</gene>